<sequence length="380" mass="43347">MGRAPCCDKENVKRGPWSPEEDAKLKSFIDKYGTGGNWIALPHKAGLKRCGKSCRLRWLNYLRPNIKHGEFTDDEDKIICSLYASIGSRWSIIAAQLPGRTDNDIKNYWNTKLKKKLLAMLPSFQKKASFFPSISLQSPSPYRSDQFITNNSSLFYGYSNFMNMNNNINSLLTPTTTTTGVQDHITHLISPPPPPPPGADLNSLIGLMTNNIDNNENYFYLGYQDNHQSMYNTPMEYHYPTSDVKEPMLIFGSGGEGHEVSNTGSSSEAGSSLSQISYENFSKDHYHKQHQHPIKQEEFTLQGFKDHNQSFIINHDYTGQKQKVYSLKNYENPLHSDHLEEVKELIGNGNTNSSSSSYLFNDDDEYKTTDDDRREICYHY</sequence>
<evidence type="ECO:0000256" key="5">
    <source>
        <dbReference type="ARBA" id="ARBA00023163"/>
    </source>
</evidence>
<dbReference type="PROSITE" id="PS51294">
    <property type="entry name" value="HTH_MYB"/>
    <property type="match status" value="2"/>
</dbReference>
<evidence type="ECO:0000256" key="7">
    <source>
        <dbReference type="SAM" id="MobiDB-lite"/>
    </source>
</evidence>
<dbReference type="InterPro" id="IPR001005">
    <property type="entry name" value="SANT/Myb"/>
</dbReference>
<dbReference type="PANTHER" id="PTHR48000:SF40">
    <property type="entry name" value="HOMEODOMAIN-LIKE PROTEIN-RELATED"/>
    <property type="match status" value="1"/>
</dbReference>
<keyword evidence="3" id="KW-0805">Transcription regulation</keyword>
<dbReference type="SUPFAM" id="SSF46689">
    <property type="entry name" value="Homeodomain-like"/>
    <property type="match status" value="1"/>
</dbReference>
<dbReference type="InterPro" id="IPR009057">
    <property type="entry name" value="Homeodomain-like_sf"/>
</dbReference>
<dbReference type="Gene3D" id="1.10.10.60">
    <property type="entry name" value="Homeodomain-like"/>
    <property type="match status" value="2"/>
</dbReference>
<evidence type="ECO:0000256" key="6">
    <source>
        <dbReference type="ARBA" id="ARBA00023242"/>
    </source>
</evidence>
<dbReference type="GO" id="GO:0003677">
    <property type="term" value="F:DNA binding"/>
    <property type="evidence" value="ECO:0007669"/>
    <property type="project" value="UniProtKB-KW"/>
</dbReference>
<keyword evidence="5" id="KW-0804">Transcription</keyword>
<dbReference type="Proteomes" id="UP001177003">
    <property type="component" value="Chromosome 2"/>
</dbReference>
<dbReference type="EMBL" id="OX465078">
    <property type="protein sequence ID" value="CAI9272925.1"/>
    <property type="molecule type" value="Genomic_DNA"/>
</dbReference>
<dbReference type="CDD" id="cd00167">
    <property type="entry name" value="SANT"/>
    <property type="match status" value="2"/>
</dbReference>
<reference evidence="10" key="1">
    <citation type="submission" date="2023-04" db="EMBL/GenBank/DDBJ databases">
        <authorList>
            <person name="Vijverberg K."/>
            <person name="Xiong W."/>
            <person name="Schranz E."/>
        </authorList>
    </citation>
    <scope>NUCLEOTIDE SEQUENCE</scope>
</reference>
<feature type="domain" description="HTH myb-type" evidence="9">
    <location>
        <begin position="63"/>
        <end position="117"/>
    </location>
</feature>
<keyword evidence="6" id="KW-0539">Nucleus</keyword>
<dbReference type="GO" id="GO:0005634">
    <property type="term" value="C:nucleus"/>
    <property type="evidence" value="ECO:0007669"/>
    <property type="project" value="UniProtKB-SubCell"/>
</dbReference>
<evidence type="ECO:0000313" key="11">
    <source>
        <dbReference type="Proteomes" id="UP001177003"/>
    </source>
</evidence>
<name>A0AA35YFD6_LACSI</name>
<dbReference type="InterPro" id="IPR017930">
    <property type="entry name" value="Myb_dom"/>
</dbReference>
<gene>
    <name evidence="10" type="ORF">LSALG_LOCUS13105</name>
</gene>
<dbReference type="SMART" id="SM00717">
    <property type="entry name" value="SANT"/>
    <property type="match status" value="2"/>
</dbReference>
<protein>
    <submittedName>
        <fullName evidence="10">Uncharacterized protein</fullName>
    </submittedName>
</protein>
<dbReference type="Pfam" id="PF00249">
    <property type="entry name" value="Myb_DNA-binding"/>
    <property type="match status" value="2"/>
</dbReference>
<feature type="compositionally biased region" description="Low complexity" evidence="7">
    <location>
        <begin position="261"/>
        <end position="273"/>
    </location>
</feature>
<dbReference type="PANTHER" id="PTHR48000">
    <property type="entry name" value="OS09G0431300 PROTEIN"/>
    <property type="match status" value="1"/>
</dbReference>
<evidence type="ECO:0000259" key="8">
    <source>
        <dbReference type="PROSITE" id="PS50090"/>
    </source>
</evidence>
<evidence type="ECO:0000256" key="2">
    <source>
        <dbReference type="ARBA" id="ARBA00022737"/>
    </source>
</evidence>
<keyword evidence="4" id="KW-0238">DNA-binding</keyword>
<dbReference type="AlphaFoldDB" id="A0AA35YFD6"/>
<feature type="domain" description="Myb-like" evidence="8">
    <location>
        <begin position="63"/>
        <end position="113"/>
    </location>
</feature>
<dbReference type="FunFam" id="1.10.10.60:FF:000015">
    <property type="entry name" value="Transcription factor RAX3"/>
    <property type="match status" value="1"/>
</dbReference>
<organism evidence="10 11">
    <name type="scientific">Lactuca saligna</name>
    <name type="common">Willowleaf lettuce</name>
    <dbReference type="NCBI Taxonomy" id="75948"/>
    <lineage>
        <taxon>Eukaryota</taxon>
        <taxon>Viridiplantae</taxon>
        <taxon>Streptophyta</taxon>
        <taxon>Embryophyta</taxon>
        <taxon>Tracheophyta</taxon>
        <taxon>Spermatophyta</taxon>
        <taxon>Magnoliopsida</taxon>
        <taxon>eudicotyledons</taxon>
        <taxon>Gunneridae</taxon>
        <taxon>Pentapetalae</taxon>
        <taxon>asterids</taxon>
        <taxon>campanulids</taxon>
        <taxon>Asterales</taxon>
        <taxon>Asteraceae</taxon>
        <taxon>Cichorioideae</taxon>
        <taxon>Cichorieae</taxon>
        <taxon>Lactucinae</taxon>
        <taxon>Lactuca</taxon>
    </lineage>
</organism>
<feature type="domain" description="HTH myb-type" evidence="9">
    <location>
        <begin position="9"/>
        <end position="62"/>
    </location>
</feature>
<feature type="domain" description="Myb-like" evidence="8">
    <location>
        <begin position="9"/>
        <end position="62"/>
    </location>
</feature>
<evidence type="ECO:0000256" key="3">
    <source>
        <dbReference type="ARBA" id="ARBA00023015"/>
    </source>
</evidence>
<proteinExistence type="predicted"/>
<evidence type="ECO:0000259" key="9">
    <source>
        <dbReference type="PROSITE" id="PS51294"/>
    </source>
</evidence>
<feature type="region of interest" description="Disordered" evidence="7">
    <location>
        <begin position="254"/>
        <end position="273"/>
    </location>
</feature>
<evidence type="ECO:0000256" key="1">
    <source>
        <dbReference type="ARBA" id="ARBA00004123"/>
    </source>
</evidence>
<comment type="subcellular location">
    <subcellularLocation>
        <location evidence="1">Nucleus</location>
    </subcellularLocation>
</comment>
<dbReference type="PROSITE" id="PS50090">
    <property type="entry name" value="MYB_LIKE"/>
    <property type="match status" value="2"/>
</dbReference>
<evidence type="ECO:0000313" key="10">
    <source>
        <dbReference type="EMBL" id="CAI9272925.1"/>
    </source>
</evidence>
<accession>A0AA35YFD6</accession>
<evidence type="ECO:0000256" key="4">
    <source>
        <dbReference type="ARBA" id="ARBA00023125"/>
    </source>
</evidence>
<keyword evidence="2" id="KW-0677">Repeat</keyword>
<keyword evidence="11" id="KW-1185">Reference proteome</keyword>